<dbReference type="EMBL" id="CH473970">
    <property type="protein sequence ID" value="EDM09002.1"/>
    <property type="molecule type" value="Genomic_DNA"/>
</dbReference>
<protein>
    <submittedName>
        <fullName evidence="1">RCG43033</fullName>
    </submittedName>
</protein>
<organism evidence="1 2">
    <name type="scientific">Rattus norvegicus</name>
    <name type="common">Rat</name>
    <dbReference type="NCBI Taxonomy" id="10116"/>
    <lineage>
        <taxon>Eukaryota</taxon>
        <taxon>Metazoa</taxon>
        <taxon>Chordata</taxon>
        <taxon>Craniata</taxon>
        <taxon>Vertebrata</taxon>
        <taxon>Euteleostomi</taxon>
        <taxon>Mammalia</taxon>
        <taxon>Eutheria</taxon>
        <taxon>Euarchontoglires</taxon>
        <taxon>Glires</taxon>
        <taxon>Rodentia</taxon>
        <taxon>Myomorpha</taxon>
        <taxon>Muroidea</taxon>
        <taxon>Muridae</taxon>
        <taxon>Murinae</taxon>
        <taxon>Rattus</taxon>
    </lineage>
</organism>
<accession>A6IW70</accession>
<evidence type="ECO:0000313" key="1">
    <source>
        <dbReference type="EMBL" id="EDM09002.1"/>
    </source>
</evidence>
<sequence>MKHGPPTWSAARLHTPVKDPYLESGMTGFHIIFEYERYSQFQHVLTETSTPGLFQEASQLRKYCAVCLHMDWIAH</sequence>
<gene>
    <name evidence="1" type="ORF">rCG_43033</name>
</gene>
<name>A6IW70_RAT</name>
<dbReference type="AlphaFoldDB" id="A6IW70"/>
<evidence type="ECO:0000313" key="2">
    <source>
        <dbReference type="Proteomes" id="UP000234681"/>
    </source>
</evidence>
<reference evidence="1 2" key="1">
    <citation type="submission" date="2005-09" db="EMBL/GenBank/DDBJ databases">
        <authorList>
            <person name="Mural R.J."/>
            <person name="Li P.W."/>
            <person name="Adams M.D."/>
            <person name="Amanatides P.G."/>
            <person name="Baden-Tillson H."/>
            <person name="Barnstead M."/>
            <person name="Chin S.H."/>
            <person name="Dew I."/>
            <person name="Evans C.A."/>
            <person name="Ferriera S."/>
            <person name="Flanigan M."/>
            <person name="Fosler C."/>
            <person name="Glodek A."/>
            <person name="Gu Z."/>
            <person name="Holt R.A."/>
            <person name="Jennings D."/>
            <person name="Kraft C.L."/>
            <person name="Lu F."/>
            <person name="Nguyen T."/>
            <person name="Nusskern D.R."/>
            <person name="Pfannkoch C.M."/>
            <person name="Sitter C."/>
            <person name="Sutton G.G."/>
            <person name="Venter J.C."/>
            <person name="Wang Z."/>
            <person name="Woodage T."/>
            <person name="Zheng X.H."/>
            <person name="Zhong F."/>
        </authorList>
    </citation>
    <scope>NUCLEOTIDE SEQUENCE [LARGE SCALE GENOMIC DNA]</scope>
    <source>
        <strain>BN</strain>
        <strain evidence="2">Sprague-Dawley</strain>
    </source>
</reference>
<dbReference type="Proteomes" id="UP000234681">
    <property type="component" value="Chromosome 16"/>
</dbReference>
<proteinExistence type="predicted"/>